<evidence type="ECO:0000256" key="1">
    <source>
        <dbReference type="SAM" id="MobiDB-lite"/>
    </source>
</evidence>
<feature type="region of interest" description="Disordered" evidence="1">
    <location>
        <begin position="202"/>
        <end position="228"/>
    </location>
</feature>
<proteinExistence type="predicted"/>
<feature type="region of interest" description="Disordered" evidence="1">
    <location>
        <begin position="372"/>
        <end position="462"/>
    </location>
</feature>
<protein>
    <recommendedName>
        <fullName evidence="4">PIN domain-containing protein</fullName>
    </recommendedName>
</protein>
<evidence type="ECO:0000313" key="2">
    <source>
        <dbReference type="EMBL" id="KAK3674929.1"/>
    </source>
</evidence>
<keyword evidence="3" id="KW-1185">Reference proteome</keyword>
<feature type="region of interest" description="Disordered" evidence="1">
    <location>
        <begin position="1"/>
        <end position="37"/>
    </location>
</feature>
<evidence type="ECO:0000313" key="3">
    <source>
        <dbReference type="Proteomes" id="UP001274830"/>
    </source>
</evidence>
<dbReference type="EMBL" id="JAUTXT010000017">
    <property type="protein sequence ID" value="KAK3674929.1"/>
    <property type="molecule type" value="Genomic_DNA"/>
</dbReference>
<sequence length="462" mass="50379">MYSHNNLSQTTQRPTTANSKMRGGARSRPVSQNGPQVAYTPANRKIFNCIVDDTALVAGVKRSTRNGIRQWVKNGQIRLFVPLYALEQLSRQKGATNKHGEDVRETLEWLDDATSKYPHAVTLQGGDQYYDQWAEVERFSVPRTLFSEQDMYHEENQDASTHLDSLPDATASKLTISEVRLKSSVSSAASVGSGSASSMQSIRSSISAVSPPTSPAKADPSPAKSISTPLSASAALPTASASVPGRFQPLFNYILWRIHQELDPVAALETFIFLCNDPQKVHYTKRFDIRSKRLEQLREAVGREDRDVRNRLSLQSRENQQFVAATPASVAPVTVDEDEVVYKPPPRAPATMAQQQLPPNVIDPNSFGRTKVPTASPTAVKPTGPNLPSSARGAMQNSGFLPRGNNSRGNFRGGRGRGNFARGGYTPAQTPSGGQIDPDSFERPRGAGPATRGVSRKLWVPT</sequence>
<reference evidence="2" key="1">
    <citation type="submission" date="2023-07" db="EMBL/GenBank/DDBJ databases">
        <title>Black Yeasts Isolated from many extreme environments.</title>
        <authorList>
            <person name="Coleine C."/>
            <person name="Stajich J.E."/>
            <person name="Selbmann L."/>
        </authorList>
    </citation>
    <scope>NUCLEOTIDE SEQUENCE</scope>
    <source>
        <strain evidence="2">CCFEE 5485</strain>
    </source>
</reference>
<evidence type="ECO:0008006" key="4">
    <source>
        <dbReference type="Google" id="ProtNLM"/>
    </source>
</evidence>
<name>A0AAE0WNM5_9PEZI</name>
<dbReference type="AlphaFoldDB" id="A0AAE0WNM5"/>
<organism evidence="2 3">
    <name type="scientific">Recurvomyces mirabilis</name>
    <dbReference type="NCBI Taxonomy" id="574656"/>
    <lineage>
        <taxon>Eukaryota</taxon>
        <taxon>Fungi</taxon>
        <taxon>Dikarya</taxon>
        <taxon>Ascomycota</taxon>
        <taxon>Pezizomycotina</taxon>
        <taxon>Dothideomycetes</taxon>
        <taxon>Dothideomycetidae</taxon>
        <taxon>Mycosphaerellales</taxon>
        <taxon>Teratosphaeriaceae</taxon>
        <taxon>Recurvomyces</taxon>
    </lineage>
</organism>
<gene>
    <name evidence="2" type="ORF">LTR78_005273</name>
</gene>
<comment type="caution">
    <text evidence="2">The sequence shown here is derived from an EMBL/GenBank/DDBJ whole genome shotgun (WGS) entry which is preliminary data.</text>
</comment>
<feature type="compositionally biased region" description="Polar residues" evidence="1">
    <location>
        <begin position="1"/>
        <end position="19"/>
    </location>
</feature>
<dbReference type="Proteomes" id="UP001274830">
    <property type="component" value="Unassembled WGS sequence"/>
</dbReference>
<accession>A0AAE0WNM5</accession>